<comment type="caution">
    <text evidence="6">The sequence shown here is derived from an EMBL/GenBank/DDBJ whole genome shotgun (WGS) entry which is preliminary data.</text>
</comment>
<dbReference type="GO" id="GO:0003723">
    <property type="term" value="F:RNA binding"/>
    <property type="evidence" value="ECO:0007669"/>
    <property type="project" value="InterPro"/>
</dbReference>
<dbReference type="InterPro" id="IPR017853">
    <property type="entry name" value="GH"/>
</dbReference>
<evidence type="ECO:0000313" key="7">
    <source>
        <dbReference type="Proteomes" id="UP000186817"/>
    </source>
</evidence>
<dbReference type="InterPro" id="IPR020103">
    <property type="entry name" value="PsdUridine_synth_cat_dom_sf"/>
</dbReference>
<dbReference type="GO" id="GO:0006680">
    <property type="term" value="P:glucosylceramide catabolic process"/>
    <property type="evidence" value="ECO:0007669"/>
    <property type="project" value="TreeGrafter"/>
</dbReference>
<organism evidence="6 7">
    <name type="scientific">Symbiodinium microadriaticum</name>
    <name type="common">Dinoflagellate</name>
    <name type="synonym">Zooxanthella microadriatica</name>
    <dbReference type="NCBI Taxonomy" id="2951"/>
    <lineage>
        <taxon>Eukaryota</taxon>
        <taxon>Sar</taxon>
        <taxon>Alveolata</taxon>
        <taxon>Dinophyceae</taxon>
        <taxon>Suessiales</taxon>
        <taxon>Symbiodiniaceae</taxon>
        <taxon>Symbiodinium</taxon>
    </lineage>
</organism>
<name>A0A1Q9DWL3_SYMMI</name>
<dbReference type="GO" id="GO:0016020">
    <property type="term" value="C:membrane"/>
    <property type="evidence" value="ECO:0007669"/>
    <property type="project" value="GOC"/>
</dbReference>
<comment type="similarity">
    <text evidence="1">Belongs to the glycosyl hydrolase 30 family.</text>
</comment>
<dbReference type="GO" id="GO:0001522">
    <property type="term" value="P:pseudouridine synthesis"/>
    <property type="evidence" value="ECO:0007669"/>
    <property type="project" value="InterPro"/>
</dbReference>
<keyword evidence="7" id="KW-1185">Reference proteome</keyword>
<dbReference type="PANTHER" id="PTHR11069:SF23">
    <property type="entry name" value="LYSOSOMAL ACID GLUCOSYLCERAMIDASE"/>
    <property type="match status" value="1"/>
</dbReference>
<gene>
    <name evidence="6" type="ORF">AK812_SmicGene17860</name>
</gene>
<dbReference type="InterPro" id="IPR001139">
    <property type="entry name" value="Glyco_hydro_30"/>
</dbReference>
<proteinExistence type="inferred from homology"/>
<reference evidence="6 7" key="1">
    <citation type="submission" date="2016-02" db="EMBL/GenBank/DDBJ databases">
        <title>Genome analysis of coral dinoflagellate symbionts highlights evolutionary adaptations to a symbiotic lifestyle.</title>
        <authorList>
            <person name="Aranda M."/>
            <person name="Li Y."/>
            <person name="Liew Y.J."/>
            <person name="Baumgarten S."/>
            <person name="Simakov O."/>
            <person name="Wilson M."/>
            <person name="Piel J."/>
            <person name="Ashoor H."/>
            <person name="Bougouffa S."/>
            <person name="Bajic V.B."/>
            <person name="Ryu T."/>
            <person name="Ravasi T."/>
            <person name="Bayer T."/>
            <person name="Micklem G."/>
            <person name="Kim H."/>
            <person name="Bhak J."/>
            <person name="Lajeunesse T.C."/>
            <person name="Voolstra C.R."/>
        </authorList>
    </citation>
    <scope>NUCLEOTIDE SEQUENCE [LARGE SCALE GENOMIC DNA]</scope>
    <source>
        <strain evidence="6 7">CCMP2467</strain>
    </source>
</reference>
<feature type="region of interest" description="Disordered" evidence="4">
    <location>
        <begin position="190"/>
        <end position="215"/>
    </location>
</feature>
<dbReference type="GO" id="GO:0004348">
    <property type="term" value="F:glucosylceramidase activity"/>
    <property type="evidence" value="ECO:0007669"/>
    <property type="project" value="InterPro"/>
</dbReference>
<dbReference type="Gene3D" id="3.20.20.80">
    <property type="entry name" value="Glycosidases"/>
    <property type="match status" value="2"/>
</dbReference>
<dbReference type="GO" id="GO:0009982">
    <property type="term" value="F:pseudouridine synthase activity"/>
    <property type="evidence" value="ECO:0007669"/>
    <property type="project" value="InterPro"/>
</dbReference>
<dbReference type="SUPFAM" id="SSF55120">
    <property type="entry name" value="Pseudouridine synthase"/>
    <property type="match status" value="1"/>
</dbReference>
<dbReference type="Proteomes" id="UP000186817">
    <property type="component" value="Unassembled WGS sequence"/>
</dbReference>
<sequence length="461" mass="49649">MRAAAAFAVAAAAPRAALGRSVQIPPRNCYSEPGGAQSGTPATASFAAASGGRRQEVLTAYFDPQRGLGYNLGRVPIGSCDFSLYSWTCGDLKEGRDVWARHFVRFVEAMGSAGIPLWGVSVQNEPEAAQCWEIQRLSTRLKSAEAAETATEGAVDVAWLLHNGKIRRRIGAVVRFHPIPELFVQTSKVEVSENAEDPGEDDAMPQRGASSSCPLSDHARTYAGYLLQFLRDRHELFELCPAHGGDRPVCIYGDAFCSCRMRVSILPEGWKMLNSLADDEDLEALIQLVAQKVSQLSAACGSQKVPLVRLGRDADVKKALRGRALLSLLDADARRQAAAGQGPRLRLETSSATFLIALQAGAFELEEAAPALPTANRNRRMAPPPSICLLGEAPGLAVLRKPPKVTTEALLEALQSHYDQQSVARQVISVSRLDRDTSGVLVAATSTEGADCLTEQFKADW</sequence>
<dbReference type="EMBL" id="LSRX01000357">
    <property type="protein sequence ID" value="OLP99572.1"/>
    <property type="molecule type" value="Genomic_DNA"/>
</dbReference>
<accession>A0A1Q9DWL3</accession>
<keyword evidence="2" id="KW-0732">Signal</keyword>
<protein>
    <recommendedName>
        <fullName evidence="5">Pseudouridine synthase RsuA/RluA-like domain-containing protein</fullName>
    </recommendedName>
</protein>
<dbReference type="AlphaFoldDB" id="A0A1Q9DWL3"/>
<evidence type="ECO:0000256" key="3">
    <source>
        <dbReference type="ARBA" id="ARBA00022801"/>
    </source>
</evidence>
<feature type="compositionally biased region" description="Acidic residues" evidence="4">
    <location>
        <begin position="193"/>
        <end position="203"/>
    </location>
</feature>
<evidence type="ECO:0000256" key="1">
    <source>
        <dbReference type="ARBA" id="ARBA00005382"/>
    </source>
</evidence>
<evidence type="ECO:0000313" key="6">
    <source>
        <dbReference type="EMBL" id="OLP99572.1"/>
    </source>
</evidence>
<keyword evidence="3" id="KW-0378">Hydrolase</keyword>
<dbReference type="PANTHER" id="PTHR11069">
    <property type="entry name" value="GLUCOSYLCERAMIDASE"/>
    <property type="match status" value="1"/>
</dbReference>
<dbReference type="InterPro" id="IPR006145">
    <property type="entry name" value="PsdUridine_synth_RsuA/RluA"/>
</dbReference>
<feature type="domain" description="Pseudouridine synthase RsuA/RluA-like" evidence="5">
    <location>
        <begin position="401"/>
        <end position="459"/>
    </location>
</feature>
<dbReference type="Gene3D" id="3.30.2350.10">
    <property type="entry name" value="Pseudouridine synthase"/>
    <property type="match status" value="1"/>
</dbReference>
<evidence type="ECO:0000256" key="2">
    <source>
        <dbReference type="ARBA" id="ARBA00022729"/>
    </source>
</evidence>
<dbReference type="OrthoDB" id="424794at2759"/>
<evidence type="ECO:0000259" key="5">
    <source>
        <dbReference type="Pfam" id="PF00849"/>
    </source>
</evidence>
<dbReference type="SUPFAM" id="SSF51445">
    <property type="entry name" value="(Trans)glycosidases"/>
    <property type="match status" value="1"/>
</dbReference>
<evidence type="ECO:0000256" key="4">
    <source>
        <dbReference type="SAM" id="MobiDB-lite"/>
    </source>
</evidence>
<dbReference type="Pfam" id="PF00849">
    <property type="entry name" value="PseudoU_synth_2"/>
    <property type="match status" value="1"/>
</dbReference>